<evidence type="ECO:0000313" key="1">
    <source>
        <dbReference type="EMBL" id="KAG0562888.1"/>
    </source>
</evidence>
<keyword evidence="2" id="KW-1185">Reference proteome</keyword>
<organism evidence="1 2">
    <name type="scientific">Ceratodon purpureus</name>
    <name type="common">Fire moss</name>
    <name type="synonym">Dicranum purpureum</name>
    <dbReference type="NCBI Taxonomy" id="3225"/>
    <lineage>
        <taxon>Eukaryota</taxon>
        <taxon>Viridiplantae</taxon>
        <taxon>Streptophyta</taxon>
        <taxon>Embryophyta</taxon>
        <taxon>Bryophyta</taxon>
        <taxon>Bryophytina</taxon>
        <taxon>Bryopsida</taxon>
        <taxon>Dicranidae</taxon>
        <taxon>Pseudoditrichales</taxon>
        <taxon>Ditrichaceae</taxon>
        <taxon>Ceratodon</taxon>
    </lineage>
</organism>
<evidence type="ECO:0000313" key="2">
    <source>
        <dbReference type="Proteomes" id="UP000822688"/>
    </source>
</evidence>
<protein>
    <submittedName>
        <fullName evidence="1">Uncharacterized protein</fullName>
    </submittedName>
</protein>
<dbReference type="PANTHER" id="PTHR21446:SF12">
    <property type="entry name" value="POTASSIUM CHANNEL TETRAMERIZATION DOMAIN CONTAINING 1"/>
    <property type="match status" value="1"/>
</dbReference>
<name>A0A8T0GYT2_CERPU</name>
<reference evidence="1" key="1">
    <citation type="submission" date="2020-06" db="EMBL/GenBank/DDBJ databases">
        <title>WGS assembly of Ceratodon purpureus strain R40.</title>
        <authorList>
            <person name="Carey S.B."/>
            <person name="Jenkins J."/>
            <person name="Shu S."/>
            <person name="Lovell J.T."/>
            <person name="Sreedasyam A."/>
            <person name="Maumus F."/>
            <person name="Tiley G.P."/>
            <person name="Fernandez-Pozo N."/>
            <person name="Barry K."/>
            <person name="Chen C."/>
            <person name="Wang M."/>
            <person name="Lipzen A."/>
            <person name="Daum C."/>
            <person name="Saski C.A."/>
            <person name="Payton A.C."/>
            <person name="Mcbreen J.C."/>
            <person name="Conrad R.E."/>
            <person name="Kollar L.M."/>
            <person name="Olsson S."/>
            <person name="Huttunen S."/>
            <person name="Landis J.B."/>
            <person name="Wickett N.J."/>
            <person name="Johnson M.G."/>
            <person name="Rensing S.A."/>
            <person name="Grimwood J."/>
            <person name="Schmutz J."/>
            <person name="Mcdaniel S.F."/>
        </authorList>
    </citation>
    <scope>NUCLEOTIDE SEQUENCE</scope>
    <source>
        <strain evidence="1">R40</strain>
    </source>
</reference>
<dbReference type="Proteomes" id="UP000822688">
    <property type="component" value="Chromosome 9"/>
</dbReference>
<accession>A0A8T0GYT2</accession>
<proteinExistence type="predicted"/>
<gene>
    <name evidence="1" type="ORF">KC19_9G179900</name>
</gene>
<dbReference type="InterPro" id="IPR052787">
    <property type="entry name" value="MAVS"/>
</dbReference>
<dbReference type="EMBL" id="CM026430">
    <property type="protein sequence ID" value="KAG0562888.1"/>
    <property type="molecule type" value="Genomic_DNA"/>
</dbReference>
<sequence length="206" mass="24181">MRCNQKNGTMKSNSWVKNRFNAWRESSKLDTSVPLEEIPLRELSELLCRFFFCLKNKKGEHYPSQSVMQIYKGFNRIFCGVQRERIDSTGINEKPFLMHTHPFFGRTNKSVLLAMEKSIKAGVNKARRKVDYFTNEDERKILAHPLHQPNCAHGVQRRFVLFATSVFFVRGNTELWKLRAVDFCLGTDERGREMLRSVEKLNLLYL</sequence>
<dbReference type="AlphaFoldDB" id="A0A8T0GYT2"/>
<comment type="caution">
    <text evidence="1">The sequence shown here is derived from an EMBL/GenBank/DDBJ whole genome shotgun (WGS) entry which is preliminary data.</text>
</comment>
<dbReference type="PANTHER" id="PTHR21446">
    <property type="entry name" value="DUF3504 DOMAIN-CONTAINING PROTEIN"/>
    <property type="match status" value="1"/>
</dbReference>